<dbReference type="PROSITE" id="PS51257">
    <property type="entry name" value="PROKAR_LIPOPROTEIN"/>
    <property type="match status" value="1"/>
</dbReference>
<dbReference type="EMBL" id="JAPOHD010000002">
    <property type="protein sequence ID" value="MCY1718767.1"/>
    <property type="molecule type" value="Genomic_DNA"/>
</dbReference>
<keyword evidence="1" id="KW-0732">Signal</keyword>
<evidence type="ECO:0000313" key="2">
    <source>
        <dbReference type="EMBL" id="MCY1718767.1"/>
    </source>
</evidence>
<comment type="caution">
    <text evidence="2">The sequence shown here is derived from an EMBL/GenBank/DDBJ whole genome shotgun (WGS) entry which is preliminary data.</text>
</comment>
<sequence>MKIKNLFLSTTLVILLAGCAEVMQLSQQYLDTDAPLTQNEIIAGLKEALVTGTNNSANILGATDGYYKDELVKIVLPPEANIIVENAGRIPGGQKLLDDVLLHINRAAEDAVSEAKPIFIKSITNMTISDGIGILKGDNNAATEYLHKTTYDQLFQLYRPKIKASVEKDIAAGISTKESWDSLIGKWNKLSNNAIGQMAGFKPVDTQLEDYLTEKALNGLFLKIAEEEKQIRKDPVARVTGLLKKVFGSLDS</sequence>
<dbReference type="RefSeq" id="WP_343331106.1">
    <property type="nucleotide sequence ID" value="NZ_JAPOHD010000002.1"/>
</dbReference>
<organism evidence="2 3">
    <name type="scientific">Draconibacterium aestuarii</name>
    <dbReference type="NCBI Taxonomy" id="2998507"/>
    <lineage>
        <taxon>Bacteria</taxon>
        <taxon>Pseudomonadati</taxon>
        <taxon>Bacteroidota</taxon>
        <taxon>Bacteroidia</taxon>
        <taxon>Marinilabiliales</taxon>
        <taxon>Prolixibacteraceae</taxon>
        <taxon>Draconibacterium</taxon>
    </lineage>
</organism>
<protein>
    <submittedName>
        <fullName evidence="2">DUF4197 domain-containing protein</fullName>
    </submittedName>
</protein>
<name>A0A9X3J4E5_9BACT</name>
<feature type="signal peptide" evidence="1">
    <location>
        <begin position="1"/>
        <end position="20"/>
    </location>
</feature>
<evidence type="ECO:0000313" key="3">
    <source>
        <dbReference type="Proteomes" id="UP001145087"/>
    </source>
</evidence>
<dbReference type="InterPro" id="IPR025245">
    <property type="entry name" value="DUF4197"/>
</dbReference>
<dbReference type="Proteomes" id="UP001145087">
    <property type="component" value="Unassembled WGS sequence"/>
</dbReference>
<feature type="chain" id="PRO_5040746407" evidence="1">
    <location>
        <begin position="21"/>
        <end position="252"/>
    </location>
</feature>
<keyword evidence="3" id="KW-1185">Reference proteome</keyword>
<accession>A0A9X3J4E5</accession>
<gene>
    <name evidence="2" type="ORF">OU798_00330</name>
</gene>
<proteinExistence type="predicted"/>
<evidence type="ECO:0000256" key="1">
    <source>
        <dbReference type="SAM" id="SignalP"/>
    </source>
</evidence>
<dbReference type="AlphaFoldDB" id="A0A9X3J4E5"/>
<dbReference type="Pfam" id="PF13852">
    <property type="entry name" value="DUF4197"/>
    <property type="match status" value="1"/>
</dbReference>
<reference evidence="2" key="1">
    <citation type="submission" date="2022-11" db="EMBL/GenBank/DDBJ databases">
        <title>Marilongibacter aestuarii gen. nov., sp. nov., isolated from tidal flat sediment.</title>
        <authorList>
            <person name="Jiayan W."/>
        </authorList>
    </citation>
    <scope>NUCLEOTIDE SEQUENCE</scope>
    <source>
        <strain evidence="2">Z1-6</strain>
    </source>
</reference>